<comment type="caution">
    <text evidence="1">The sequence shown here is derived from an EMBL/GenBank/DDBJ whole genome shotgun (WGS) entry which is preliminary data.</text>
</comment>
<sequence length="104" mass="11841">MELAWKLSRSERSSNESILYLQAIPDMFGCCRLVYCSSIYMLKAFFSRAQFVQSFTANDSEPIEDVVRVLAPVGQVLVQLLLLNSEQVAKIDATKEELYLFGYC</sequence>
<proteinExistence type="predicted"/>
<gene>
    <name evidence="1" type="ORF">V6N11_015882</name>
</gene>
<dbReference type="Proteomes" id="UP001396334">
    <property type="component" value="Unassembled WGS sequence"/>
</dbReference>
<reference evidence="1 2" key="1">
    <citation type="journal article" date="2024" name="G3 (Bethesda)">
        <title>Genome assembly of Hibiscus sabdariffa L. provides insights into metabolisms of medicinal natural products.</title>
        <authorList>
            <person name="Kim T."/>
        </authorList>
    </citation>
    <scope>NUCLEOTIDE SEQUENCE [LARGE SCALE GENOMIC DNA]</scope>
    <source>
        <strain evidence="1">TK-2024</strain>
        <tissue evidence="1">Old leaves</tissue>
    </source>
</reference>
<accession>A0ABR2TTP0</accession>
<organism evidence="1 2">
    <name type="scientific">Hibiscus sabdariffa</name>
    <name type="common">roselle</name>
    <dbReference type="NCBI Taxonomy" id="183260"/>
    <lineage>
        <taxon>Eukaryota</taxon>
        <taxon>Viridiplantae</taxon>
        <taxon>Streptophyta</taxon>
        <taxon>Embryophyta</taxon>
        <taxon>Tracheophyta</taxon>
        <taxon>Spermatophyta</taxon>
        <taxon>Magnoliopsida</taxon>
        <taxon>eudicotyledons</taxon>
        <taxon>Gunneridae</taxon>
        <taxon>Pentapetalae</taxon>
        <taxon>rosids</taxon>
        <taxon>malvids</taxon>
        <taxon>Malvales</taxon>
        <taxon>Malvaceae</taxon>
        <taxon>Malvoideae</taxon>
        <taxon>Hibiscus</taxon>
    </lineage>
</organism>
<dbReference type="EMBL" id="JBBPBN010000004">
    <property type="protein sequence ID" value="KAK9040742.1"/>
    <property type="molecule type" value="Genomic_DNA"/>
</dbReference>
<evidence type="ECO:0000313" key="1">
    <source>
        <dbReference type="EMBL" id="KAK9040742.1"/>
    </source>
</evidence>
<evidence type="ECO:0000313" key="2">
    <source>
        <dbReference type="Proteomes" id="UP001396334"/>
    </source>
</evidence>
<keyword evidence="2" id="KW-1185">Reference proteome</keyword>
<protein>
    <submittedName>
        <fullName evidence="1">Uncharacterized protein</fullName>
    </submittedName>
</protein>
<name>A0ABR2TTP0_9ROSI</name>